<feature type="transmembrane region" description="Helical" evidence="1">
    <location>
        <begin position="32"/>
        <end position="59"/>
    </location>
</feature>
<proteinExistence type="predicted"/>
<comment type="caution">
    <text evidence="3">The sequence shown here is derived from an EMBL/GenBank/DDBJ whole genome shotgun (WGS) entry which is preliminary data.</text>
</comment>
<accession>A0A4R8WRV3</accession>
<dbReference type="RefSeq" id="WP_134566939.1">
    <property type="nucleotide sequence ID" value="NZ_SOFP01000046.1"/>
</dbReference>
<sequence>MSLAEKLAQKSSAAPASGKQVRLKFVHINAWFVAKISLLLGLSLGIVTTLGTLVLWLVLNQTGAFDQLDTLLAGMSSGSTTAIGVKTSLGLGPVLGFSIALGVVGAITGSALGTIMAVLYNLSVKLTGGLFIGFITR</sequence>
<name>A0A4R8WRV3_9MICO</name>
<dbReference type="OrthoDB" id="3240216at2"/>
<keyword evidence="4" id="KW-1185">Reference proteome</keyword>
<reference evidence="3 4" key="1">
    <citation type="submission" date="2019-03" db="EMBL/GenBank/DDBJ databases">
        <title>Genomics of glacier-inhabiting Cryobacterium strains.</title>
        <authorList>
            <person name="Liu Q."/>
            <person name="Xin Y.-H."/>
        </authorList>
    </citation>
    <scope>NUCLEOTIDE SEQUENCE [LARGE SCALE GENOMIC DNA]</scope>
    <source>
        <strain evidence="3 4">MDT1-3</strain>
    </source>
</reference>
<feature type="domain" description="DUF3566" evidence="2">
    <location>
        <begin position="19"/>
        <end position="132"/>
    </location>
</feature>
<keyword evidence="1" id="KW-0472">Membrane</keyword>
<evidence type="ECO:0000313" key="4">
    <source>
        <dbReference type="Proteomes" id="UP000298412"/>
    </source>
</evidence>
<evidence type="ECO:0000256" key="1">
    <source>
        <dbReference type="SAM" id="Phobius"/>
    </source>
</evidence>
<dbReference type="InterPro" id="IPR021949">
    <property type="entry name" value="DUF3566_TM"/>
</dbReference>
<keyword evidence="1" id="KW-0812">Transmembrane</keyword>
<dbReference type="EMBL" id="SOFP01000046">
    <property type="protein sequence ID" value="TFC15195.1"/>
    <property type="molecule type" value="Genomic_DNA"/>
</dbReference>
<protein>
    <submittedName>
        <fullName evidence="3">DUF3566 domain-containing protein</fullName>
    </submittedName>
</protein>
<keyword evidence="1" id="KW-1133">Transmembrane helix</keyword>
<gene>
    <name evidence="3" type="ORF">E3O19_08670</name>
</gene>
<evidence type="ECO:0000259" key="2">
    <source>
        <dbReference type="Pfam" id="PF12089"/>
    </source>
</evidence>
<dbReference type="Pfam" id="PF12089">
    <property type="entry name" value="DUF3566"/>
    <property type="match status" value="1"/>
</dbReference>
<dbReference type="Proteomes" id="UP000298412">
    <property type="component" value="Unassembled WGS sequence"/>
</dbReference>
<feature type="transmembrane region" description="Helical" evidence="1">
    <location>
        <begin position="94"/>
        <end position="120"/>
    </location>
</feature>
<dbReference type="AlphaFoldDB" id="A0A4R8WRV3"/>
<organism evidence="3 4">
    <name type="scientific">Cryobacterium algoritolerans</name>
    <dbReference type="NCBI Taxonomy" id="1259184"/>
    <lineage>
        <taxon>Bacteria</taxon>
        <taxon>Bacillati</taxon>
        <taxon>Actinomycetota</taxon>
        <taxon>Actinomycetes</taxon>
        <taxon>Micrococcales</taxon>
        <taxon>Microbacteriaceae</taxon>
        <taxon>Cryobacterium</taxon>
    </lineage>
</organism>
<evidence type="ECO:0000313" key="3">
    <source>
        <dbReference type="EMBL" id="TFC15195.1"/>
    </source>
</evidence>